<organism evidence="2 3">
    <name type="scientific">Idiomarina ramblicola</name>
    <dbReference type="NCBI Taxonomy" id="263724"/>
    <lineage>
        <taxon>Bacteria</taxon>
        <taxon>Pseudomonadati</taxon>
        <taxon>Pseudomonadota</taxon>
        <taxon>Gammaproteobacteria</taxon>
        <taxon>Alteromonadales</taxon>
        <taxon>Idiomarinaceae</taxon>
        <taxon>Idiomarina</taxon>
    </lineage>
</organism>
<protein>
    <submittedName>
        <fullName evidence="2">Potassium transporter TrkA</fullName>
    </submittedName>
</protein>
<dbReference type="EMBL" id="PIQC01000004">
    <property type="protein sequence ID" value="RUO69496.1"/>
    <property type="molecule type" value="Genomic_DNA"/>
</dbReference>
<dbReference type="InterPro" id="IPR050721">
    <property type="entry name" value="Trk_Ktr_HKT_K-transport"/>
</dbReference>
<proteinExistence type="predicted"/>
<dbReference type="InterPro" id="IPR036291">
    <property type="entry name" value="NAD(P)-bd_dom_sf"/>
</dbReference>
<dbReference type="GO" id="GO:0006813">
    <property type="term" value="P:potassium ion transport"/>
    <property type="evidence" value="ECO:0007669"/>
    <property type="project" value="InterPro"/>
</dbReference>
<dbReference type="InterPro" id="IPR036721">
    <property type="entry name" value="RCK_C_sf"/>
</dbReference>
<sequence length="220" mass="24170">MAEFGVIGLGRFGARTSKELLDLGHRVIGVDSDEKAVEAMADVLTHSAIADVTDEKALKELDLTNCEVVLVAIGEDLQASLLCVLHLKSIGVEEIWAKATSKSHHQILSKLGVTRIIHPEEEMGIRVAQSLNYPMVNEYMSLGHNWYCVEISLGEHLKGKTLEDIMPDDSEFFHILLIKRRDEVTVDPSLSMSLEGNETLVMAGSLKALKAIAPKLKEPS</sequence>
<evidence type="ECO:0000259" key="1">
    <source>
        <dbReference type="PROSITE" id="PS51201"/>
    </source>
</evidence>
<reference evidence="3" key="1">
    <citation type="journal article" date="2018" name="Front. Microbiol.">
        <title>Genome-Based Analysis Reveals the Taxonomy and Diversity of the Family Idiomarinaceae.</title>
        <authorList>
            <person name="Liu Y."/>
            <person name="Lai Q."/>
            <person name="Shao Z."/>
        </authorList>
    </citation>
    <scope>NUCLEOTIDE SEQUENCE [LARGE SCALE GENOMIC DNA]</scope>
    <source>
        <strain evidence="3">R22</strain>
    </source>
</reference>
<keyword evidence="3" id="KW-1185">Reference proteome</keyword>
<dbReference type="PANTHER" id="PTHR43833:SF7">
    <property type="entry name" value="KTR SYSTEM POTASSIUM UPTAKE PROTEIN C"/>
    <property type="match status" value="1"/>
</dbReference>
<dbReference type="InterPro" id="IPR003148">
    <property type="entry name" value="RCK_N"/>
</dbReference>
<dbReference type="SUPFAM" id="SSF116726">
    <property type="entry name" value="TrkA C-terminal domain-like"/>
    <property type="match status" value="1"/>
</dbReference>
<dbReference type="AlphaFoldDB" id="A0A432YZY6"/>
<dbReference type="Pfam" id="PF02254">
    <property type="entry name" value="TrkA_N"/>
    <property type="match status" value="1"/>
</dbReference>
<gene>
    <name evidence="2" type="ORF">CWI78_06135</name>
</gene>
<evidence type="ECO:0000313" key="2">
    <source>
        <dbReference type="EMBL" id="RUO69496.1"/>
    </source>
</evidence>
<dbReference type="OrthoDB" id="9776294at2"/>
<name>A0A432YZY6_9GAMM</name>
<dbReference type="PANTHER" id="PTHR43833">
    <property type="entry name" value="POTASSIUM CHANNEL PROTEIN 2-RELATED-RELATED"/>
    <property type="match status" value="1"/>
</dbReference>
<dbReference type="Gene3D" id="3.40.50.720">
    <property type="entry name" value="NAD(P)-binding Rossmann-like Domain"/>
    <property type="match status" value="1"/>
</dbReference>
<dbReference type="Proteomes" id="UP000288058">
    <property type="component" value="Unassembled WGS sequence"/>
</dbReference>
<comment type="caution">
    <text evidence="2">The sequence shown here is derived from an EMBL/GenBank/DDBJ whole genome shotgun (WGS) entry which is preliminary data.</text>
</comment>
<dbReference type="SUPFAM" id="SSF51735">
    <property type="entry name" value="NAD(P)-binding Rossmann-fold domains"/>
    <property type="match status" value="1"/>
</dbReference>
<evidence type="ECO:0000313" key="3">
    <source>
        <dbReference type="Proteomes" id="UP000288058"/>
    </source>
</evidence>
<dbReference type="PROSITE" id="PS51201">
    <property type="entry name" value="RCK_N"/>
    <property type="match status" value="1"/>
</dbReference>
<feature type="domain" description="RCK N-terminal" evidence="1">
    <location>
        <begin position="1"/>
        <end position="117"/>
    </location>
</feature>
<dbReference type="Gene3D" id="3.30.70.1450">
    <property type="entry name" value="Regulator of K+ conductance, C-terminal domain"/>
    <property type="match status" value="1"/>
</dbReference>
<accession>A0A432YZY6</accession>
<dbReference type="RefSeq" id="WP_126781277.1">
    <property type="nucleotide sequence ID" value="NZ_PIQC01000004.1"/>
</dbReference>